<dbReference type="EMBL" id="JAAWVT010000004">
    <property type="protein sequence ID" value="NKG21102.1"/>
    <property type="molecule type" value="Genomic_DNA"/>
</dbReference>
<gene>
    <name evidence="1" type="ORF">HED64_10345</name>
</gene>
<dbReference type="RefSeq" id="WP_168151927.1">
    <property type="nucleotide sequence ID" value="NZ_JAAWVT010000004.1"/>
</dbReference>
<dbReference type="InterPro" id="IPR004195">
    <property type="entry name" value="Head_decoration_D"/>
</dbReference>
<comment type="caution">
    <text evidence="1">The sequence shown here is derived from an EMBL/GenBank/DDBJ whole genome shotgun (WGS) entry which is preliminary data.</text>
</comment>
<keyword evidence="2" id="KW-1185">Reference proteome</keyword>
<organism evidence="1 2">
    <name type="scientific">Paeniglutamicibacter terrestris</name>
    <dbReference type="NCBI Taxonomy" id="2723403"/>
    <lineage>
        <taxon>Bacteria</taxon>
        <taxon>Bacillati</taxon>
        <taxon>Actinomycetota</taxon>
        <taxon>Actinomycetes</taxon>
        <taxon>Micrococcales</taxon>
        <taxon>Micrococcaceae</taxon>
        <taxon>Paeniglutamicibacter</taxon>
    </lineage>
</organism>
<dbReference type="Proteomes" id="UP000746595">
    <property type="component" value="Unassembled WGS sequence"/>
</dbReference>
<dbReference type="Pfam" id="PF02924">
    <property type="entry name" value="HDPD"/>
    <property type="match status" value="1"/>
</dbReference>
<name>A0ABX1G4C9_9MICC</name>
<evidence type="ECO:0000313" key="1">
    <source>
        <dbReference type="EMBL" id="NKG21102.1"/>
    </source>
</evidence>
<evidence type="ECO:0000313" key="2">
    <source>
        <dbReference type="Proteomes" id="UP000746595"/>
    </source>
</evidence>
<sequence length="127" mass="13203">MDIGVTQNARQVENLSWRHQDGGYDAESITLDISAFTAGTHYPNGYVRSGTPLGKITATGLFGPYDNAASDGREVCAGVLAAFTPVPAGGRDAGAALFFAGVIKASKLPITIDTAGKADLAAWIRFV</sequence>
<protein>
    <submittedName>
        <fullName evidence="1">Head decoration protein</fullName>
    </submittedName>
</protein>
<proteinExistence type="predicted"/>
<accession>A0ABX1G4C9</accession>
<reference evidence="1 2" key="1">
    <citation type="submission" date="2020-04" db="EMBL/GenBank/DDBJ databases">
        <title>Paeniglutamicibacter sp. ANT13_2, a novel actinomycete isolated from sediment in Antarctica.</title>
        <authorList>
            <person name="Sakdapetsiri C."/>
            <person name="Pinyakong O."/>
        </authorList>
    </citation>
    <scope>NUCLEOTIDE SEQUENCE [LARGE SCALE GENOMIC DNA]</scope>
    <source>
        <strain evidence="1 2">ANT13_2</strain>
    </source>
</reference>